<name>A0A0D0EGG8_9BACI</name>
<gene>
    <name evidence="1" type="ORF">B4167_2409</name>
</gene>
<protein>
    <submittedName>
        <fullName evidence="1">Uncharacterized protein</fullName>
    </submittedName>
</protein>
<organism evidence="1 2">
    <name type="scientific">Caldibacillus thermoamylovorans</name>
    <dbReference type="NCBI Taxonomy" id="35841"/>
    <lineage>
        <taxon>Bacteria</taxon>
        <taxon>Bacillati</taxon>
        <taxon>Bacillota</taxon>
        <taxon>Bacilli</taxon>
        <taxon>Bacillales</taxon>
        <taxon>Bacillaceae</taxon>
        <taxon>Caldibacillus</taxon>
    </lineage>
</organism>
<accession>A0A0D0EGG8</accession>
<evidence type="ECO:0000313" key="2">
    <source>
        <dbReference type="Proteomes" id="UP000032076"/>
    </source>
</evidence>
<comment type="caution">
    <text evidence="1">The sequence shown here is derived from an EMBL/GenBank/DDBJ whole genome shotgun (WGS) entry which is preliminary data.</text>
</comment>
<dbReference type="Proteomes" id="UP000032076">
    <property type="component" value="Unassembled WGS sequence"/>
</dbReference>
<dbReference type="EMBL" id="JXLU01000066">
    <property type="protein sequence ID" value="KIO73059.1"/>
    <property type="molecule type" value="Genomic_DNA"/>
</dbReference>
<sequence length="42" mass="4777">MGVAGSNRVGITTSITFFLDMIDNVVDQKSLKRQRNMPFIFQ</sequence>
<reference evidence="1 2" key="1">
    <citation type="submission" date="2015-01" db="EMBL/GenBank/DDBJ databases">
        <title>Draft Genome Sequences of Four Bacillus thermoamylovorans Strains, Isolated From Food Products.</title>
        <authorList>
            <person name="Krawcyk A.O."/>
            <person name="Berendsen E.M."/>
            <person name="Eijlander R.T."/>
            <person name="de Jong A."/>
            <person name="Wells-Bennik M."/>
            <person name="Kuipers O.P."/>
        </authorList>
    </citation>
    <scope>NUCLEOTIDE SEQUENCE [LARGE SCALE GENOMIC DNA]</scope>
    <source>
        <strain evidence="1 2">B4167</strain>
    </source>
</reference>
<evidence type="ECO:0000313" key="1">
    <source>
        <dbReference type="EMBL" id="KIO73059.1"/>
    </source>
</evidence>
<dbReference type="AlphaFoldDB" id="A0A0D0EGG8"/>
<proteinExistence type="predicted"/>